<dbReference type="AlphaFoldDB" id="A0A5M9MHZ6"/>
<reference evidence="6 7" key="1">
    <citation type="submission" date="2019-08" db="EMBL/GenBank/DDBJ databases">
        <title>The genome sequence of a newly discovered highly antifungal drug resistant Aspergillus species, Aspergillus tanneri NIH 1004.</title>
        <authorList>
            <person name="Mounaud S."/>
            <person name="Singh I."/>
            <person name="Joardar V."/>
            <person name="Pakala S."/>
            <person name="Pakala S."/>
            <person name="Venepally P."/>
            <person name="Chung J.K."/>
            <person name="Losada L."/>
            <person name="Nierman W.C."/>
        </authorList>
    </citation>
    <scope>NUCLEOTIDE SEQUENCE [LARGE SCALE GENOMIC DNA]</scope>
    <source>
        <strain evidence="6 7">NIH1004</strain>
    </source>
</reference>
<name>A0A5M9MHZ6_9EURO</name>
<evidence type="ECO:0000313" key="6">
    <source>
        <dbReference type="EMBL" id="KAA8644990.1"/>
    </source>
</evidence>
<evidence type="ECO:0000256" key="5">
    <source>
        <dbReference type="SAM" id="Phobius"/>
    </source>
</evidence>
<dbReference type="Proteomes" id="UP000324241">
    <property type="component" value="Unassembled WGS sequence"/>
</dbReference>
<gene>
    <name evidence="6" type="ORF">ATNIH1004_009201</name>
</gene>
<feature type="transmembrane region" description="Helical" evidence="5">
    <location>
        <begin position="335"/>
        <end position="353"/>
    </location>
</feature>
<dbReference type="Gene3D" id="1.20.1250.20">
    <property type="entry name" value="MFS general substrate transporter like domains"/>
    <property type="match status" value="1"/>
</dbReference>
<sequence length="488" mass="53213">MSPQAMLYWPAVLILVLAATGTSMVNNVRIYMIEQGLCRAYYSISDPEVILADGSVPEEQCKLDTIQAKVALLVGCFHISTLVPGLIAAPIYTRLASKLGTKTVLLINVCSFTLGLCYFNLVCYFYDVFNIWMIIFTNIFDFIGGGTPLRNTLLYTYIAERVNPELLSNRLYLLSTLLLGTSFLGSFLGSLAMKVNVLLPLLIGTCIFSLTILSVFCLSGQSMNQAATMTISDYTEIPQNDEIQRTTYQSANTASGSDRKPSGLCRTIFRAMTVDILLSLSPVAEALQDPLTRMTVLIFLSNDIGMAANVTFKQFVSALFHWELADVNTVSSFDLIISAAVLLGLPALSTFLVNSLSATKQQVDLWVTLGSSIAKIVGELGIGLAPSGNTCFLFLMTYAFGSGLLDGLRSFATSGLEDEKSIQRLYMAISMVQEIAGFIGAPIWTSLFYATLHGNIALPKGVHFFGAAVFFMIAFGLTLRLQRHVLRS</sequence>
<dbReference type="VEuPathDB" id="FungiDB:EYZ11_008722"/>
<feature type="transmembrane region" description="Helical" evidence="5">
    <location>
        <begin position="392"/>
        <end position="412"/>
    </location>
</feature>
<dbReference type="InterPro" id="IPR036259">
    <property type="entry name" value="MFS_trans_sf"/>
</dbReference>
<dbReference type="PANTHER" id="PTHR23507">
    <property type="entry name" value="ZGC:174356"/>
    <property type="match status" value="1"/>
</dbReference>
<feature type="transmembrane region" description="Helical" evidence="5">
    <location>
        <begin position="70"/>
        <end position="92"/>
    </location>
</feature>
<dbReference type="SUPFAM" id="SSF103473">
    <property type="entry name" value="MFS general substrate transporter"/>
    <property type="match status" value="1"/>
</dbReference>
<feature type="transmembrane region" description="Helical" evidence="5">
    <location>
        <begin position="462"/>
        <end position="481"/>
    </location>
</feature>
<feature type="transmembrane region" description="Helical" evidence="5">
    <location>
        <begin position="424"/>
        <end position="450"/>
    </location>
</feature>
<dbReference type="GO" id="GO:0016020">
    <property type="term" value="C:membrane"/>
    <property type="evidence" value="ECO:0007669"/>
    <property type="project" value="UniProtKB-SubCell"/>
</dbReference>
<feature type="transmembrane region" description="Helical" evidence="5">
    <location>
        <begin position="171"/>
        <end position="191"/>
    </location>
</feature>
<feature type="transmembrane region" description="Helical" evidence="5">
    <location>
        <begin position="6"/>
        <end position="25"/>
    </location>
</feature>
<comment type="caution">
    <text evidence="6">The sequence shown here is derived from an EMBL/GenBank/DDBJ whole genome shotgun (WGS) entry which is preliminary data.</text>
</comment>
<evidence type="ECO:0000256" key="3">
    <source>
        <dbReference type="ARBA" id="ARBA00022989"/>
    </source>
</evidence>
<comment type="subcellular location">
    <subcellularLocation>
        <location evidence="1">Membrane</location>
        <topology evidence="1">Multi-pass membrane protein</topology>
    </subcellularLocation>
</comment>
<protein>
    <recommendedName>
        <fullName evidence="8">Major facilitator superfamily (MFS) profile domain-containing protein</fullName>
    </recommendedName>
</protein>
<keyword evidence="2 5" id="KW-0812">Transmembrane</keyword>
<dbReference type="EMBL" id="QUQM01000006">
    <property type="protein sequence ID" value="KAA8644990.1"/>
    <property type="molecule type" value="Genomic_DNA"/>
</dbReference>
<dbReference type="OrthoDB" id="194139at2759"/>
<keyword evidence="4 5" id="KW-0472">Membrane</keyword>
<evidence type="ECO:0000256" key="4">
    <source>
        <dbReference type="ARBA" id="ARBA00023136"/>
    </source>
</evidence>
<proteinExistence type="predicted"/>
<feature type="transmembrane region" description="Helical" evidence="5">
    <location>
        <begin position="197"/>
        <end position="219"/>
    </location>
</feature>
<dbReference type="RefSeq" id="XP_033424351.1">
    <property type="nucleotide sequence ID" value="XM_033573799.1"/>
</dbReference>
<evidence type="ECO:0000313" key="7">
    <source>
        <dbReference type="Proteomes" id="UP000324241"/>
    </source>
</evidence>
<evidence type="ECO:0000256" key="2">
    <source>
        <dbReference type="ARBA" id="ARBA00022692"/>
    </source>
</evidence>
<accession>A0A5M9MHZ6</accession>
<organism evidence="6 7">
    <name type="scientific">Aspergillus tanneri</name>
    <dbReference type="NCBI Taxonomy" id="1220188"/>
    <lineage>
        <taxon>Eukaryota</taxon>
        <taxon>Fungi</taxon>
        <taxon>Dikarya</taxon>
        <taxon>Ascomycota</taxon>
        <taxon>Pezizomycotina</taxon>
        <taxon>Eurotiomycetes</taxon>
        <taxon>Eurotiomycetidae</taxon>
        <taxon>Eurotiales</taxon>
        <taxon>Aspergillaceae</taxon>
        <taxon>Aspergillus</taxon>
        <taxon>Aspergillus subgen. Circumdati</taxon>
    </lineage>
</organism>
<dbReference type="GO" id="GO:0022857">
    <property type="term" value="F:transmembrane transporter activity"/>
    <property type="evidence" value="ECO:0007669"/>
    <property type="project" value="TreeGrafter"/>
</dbReference>
<feature type="transmembrane region" description="Helical" evidence="5">
    <location>
        <begin position="104"/>
        <end position="126"/>
    </location>
</feature>
<keyword evidence="3 5" id="KW-1133">Transmembrane helix</keyword>
<dbReference type="GeneID" id="54331903"/>
<evidence type="ECO:0008006" key="8">
    <source>
        <dbReference type="Google" id="ProtNLM"/>
    </source>
</evidence>
<evidence type="ECO:0000256" key="1">
    <source>
        <dbReference type="ARBA" id="ARBA00004141"/>
    </source>
</evidence>
<dbReference type="PANTHER" id="PTHR23507:SF1">
    <property type="entry name" value="FI18259P1-RELATED"/>
    <property type="match status" value="1"/>
</dbReference>